<dbReference type="SMART" id="SM00345">
    <property type="entry name" value="HTH_GNTR"/>
    <property type="match status" value="1"/>
</dbReference>
<gene>
    <name evidence="5" type="ORF">AOC25_09375</name>
</gene>
<reference evidence="5" key="1">
    <citation type="journal article" date="2017" name="Appl. Environ. Microbiol.">
        <title>Microdiversification of a pelagic Polynucleobacter species is mainly driven by acquisition of genomic islands from a partially interspecific gene pool.</title>
        <authorList>
            <person name="Hoetzinger M."/>
            <person name="Hahn M.W."/>
            <person name="Jezberova J."/>
            <person name="Schmidt J."/>
            <person name="Koll U."/>
        </authorList>
    </citation>
    <scope>NUCLEOTIDE SEQUENCE</scope>
    <source>
        <strain evidence="5">MWH-RechtKol4</strain>
    </source>
</reference>
<dbReference type="PRINTS" id="PR00035">
    <property type="entry name" value="HTHGNTR"/>
</dbReference>
<dbReference type="Gene3D" id="1.20.120.530">
    <property type="entry name" value="GntR ligand-binding domain-like"/>
    <property type="match status" value="1"/>
</dbReference>
<keyword evidence="3" id="KW-0804">Transcription</keyword>
<keyword evidence="1" id="KW-0805">Transcription regulation</keyword>
<evidence type="ECO:0000256" key="1">
    <source>
        <dbReference type="ARBA" id="ARBA00023015"/>
    </source>
</evidence>
<dbReference type="RefSeq" id="WP_081354869.1">
    <property type="nucleotide sequence ID" value="NZ_CP015016.1"/>
</dbReference>
<name>A0AAC9NI97_9BURK</name>
<dbReference type="SUPFAM" id="SSF46785">
    <property type="entry name" value="Winged helix' DNA-binding domain"/>
    <property type="match status" value="1"/>
</dbReference>
<organism evidence="5 6">
    <name type="scientific">Polynucleobacter asymbioticus</name>
    <dbReference type="NCBI Taxonomy" id="576611"/>
    <lineage>
        <taxon>Bacteria</taxon>
        <taxon>Pseudomonadati</taxon>
        <taxon>Pseudomonadota</taxon>
        <taxon>Betaproteobacteria</taxon>
        <taxon>Burkholderiales</taxon>
        <taxon>Burkholderiaceae</taxon>
        <taxon>Polynucleobacter</taxon>
    </lineage>
</organism>
<accession>A0AAC9NI97</accession>
<dbReference type="SUPFAM" id="SSF48008">
    <property type="entry name" value="GntR ligand-binding domain-like"/>
    <property type="match status" value="1"/>
</dbReference>
<evidence type="ECO:0000256" key="2">
    <source>
        <dbReference type="ARBA" id="ARBA00023125"/>
    </source>
</evidence>
<dbReference type="Pfam" id="PF07729">
    <property type="entry name" value="FCD"/>
    <property type="match status" value="1"/>
</dbReference>
<dbReference type="Pfam" id="PF00392">
    <property type="entry name" value="GntR"/>
    <property type="match status" value="1"/>
</dbReference>
<dbReference type="InterPro" id="IPR008920">
    <property type="entry name" value="TF_FadR/GntR_C"/>
</dbReference>
<keyword evidence="2" id="KW-0238">DNA-binding</keyword>
<dbReference type="Gene3D" id="1.10.10.10">
    <property type="entry name" value="Winged helix-like DNA-binding domain superfamily/Winged helix DNA-binding domain"/>
    <property type="match status" value="1"/>
</dbReference>
<evidence type="ECO:0000256" key="3">
    <source>
        <dbReference type="ARBA" id="ARBA00023163"/>
    </source>
</evidence>
<evidence type="ECO:0000259" key="4">
    <source>
        <dbReference type="PROSITE" id="PS50949"/>
    </source>
</evidence>
<dbReference type="SMART" id="SM00895">
    <property type="entry name" value="FCD"/>
    <property type="match status" value="1"/>
</dbReference>
<dbReference type="GO" id="GO:0003700">
    <property type="term" value="F:DNA-binding transcription factor activity"/>
    <property type="evidence" value="ECO:0007669"/>
    <property type="project" value="InterPro"/>
</dbReference>
<dbReference type="InterPro" id="IPR000524">
    <property type="entry name" value="Tscrpt_reg_HTH_GntR"/>
</dbReference>
<evidence type="ECO:0000313" key="5">
    <source>
        <dbReference type="EMBL" id="APC01811.1"/>
    </source>
</evidence>
<dbReference type="PANTHER" id="PTHR43537:SF5">
    <property type="entry name" value="UXU OPERON TRANSCRIPTIONAL REGULATOR"/>
    <property type="match status" value="1"/>
</dbReference>
<dbReference type="CDD" id="cd07377">
    <property type="entry name" value="WHTH_GntR"/>
    <property type="match status" value="1"/>
</dbReference>
<protein>
    <submittedName>
        <fullName evidence="5">GntR family transcriptional regulator</fullName>
    </submittedName>
</protein>
<proteinExistence type="predicted"/>
<dbReference type="EMBL" id="CP015017">
    <property type="protein sequence ID" value="APC01811.1"/>
    <property type="molecule type" value="Genomic_DNA"/>
</dbReference>
<dbReference type="GO" id="GO:0003677">
    <property type="term" value="F:DNA binding"/>
    <property type="evidence" value="ECO:0007669"/>
    <property type="project" value="UniProtKB-KW"/>
</dbReference>
<dbReference type="PANTHER" id="PTHR43537">
    <property type="entry name" value="TRANSCRIPTIONAL REGULATOR, GNTR FAMILY"/>
    <property type="match status" value="1"/>
</dbReference>
<dbReference type="AlphaFoldDB" id="A0AAC9NI97"/>
<dbReference type="InterPro" id="IPR011711">
    <property type="entry name" value="GntR_C"/>
</dbReference>
<feature type="domain" description="HTH gntR-type" evidence="4">
    <location>
        <begin position="20"/>
        <end position="88"/>
    </location>
</feature>
<dbReference type="PROSITE" id="PS50949">
    <property type="entry name" value="HTH_GNTR"/>
    <property type="match status" value="1"/>
</dbReference>
<sequence length="266" mass="29487">MSHFLKLADVEIKKTHFSAGNLGTRIANTLLNQFHADNLNPNTRLPSESVIAKHFKVSRTVVREAIAILKKDEILQSRKGSGTFIGEKFKPNSELVNEVAEQSVHALQNIIEVRRGVESEIAALAAIRRTPGQLSDIEEALRKIKKVTDAGQNGVEEDVRFHMLIAQATGNPYWLKFVDTFSYSLRAATSVTRANEDRRLDFAQQVQEEHEAIVAAIASGDADQARLAASIHMINAAERLKLADRSFWKEEGSALARDIVGNTPHD</sequence>
<dbReference type="InterPro" id="IPR036388">
    <property type="entry name" value="WH-like_DNA-bd_sf"/>
</dbReference>
<evidence type="ECO:0000313" key="6">
    <source>
        <dbReference type="Proteomes" id="UP000182060"/>
    </source>
</evidence>
<dbReference type="InterPro" id="IPR036390">
    <property type="entry name" value="WH_DNA-bd_sf"/>
</dbReference>
<dbReference type="Proteomes" id="UP000182060">
    <property type="component" value="Chromosome"/>
</dbReference>